<dbReference type="InterPro" id="IPR051393">
    <property type="entry name" value="ABC_transporter_permease"/>
</dbReference>
<feature type="transmembrane region" description="Helical" evidence="7">
    <location>
        <begin position="24"/>
        <end position="54"/>
    </location>
</feature>
<protein>
    <submittedName>
        <fullName evidence="9">Binding-protein-dependent transporters inner membrane component</fullName>
    </submittedName>
</protein>
<gene>
    <name evidence="9" type="ORF">KKC1_15230</name>
</gene>
<organism evidence="9 10">
    <name type="scientific">Calderihabitans maritimus</name>
    <dbReference type="NCBI Taxonomy" id="1246530"/>
    <lineage>
        <taxon>Bacteria</taxon>
        <taxon>Bacillati</taxon>
        <taxon>Bacillota</taxon>
        <taxon>Clostridia</taxon>
        <taxon>Neomoorellales</taxon>
        <taxon>Calderihabitantaceae</taxon>
        <taxon>Calderihabitans</taxon>
    </lineage>
</organism>
<dbReference type="SUPFAM" id="SSF161098">
    <property type="entry name" value="MetI-like"/>
    <property type="match status" value="1"/>
</dbReference>
<evidence type="ECO:0000256" key="4">
    <source>
        <dbReference type="ARBA" id="ARBA00022692"/>
    </source>
</evidence>
<evidence type="ECO:0000256" key="2">
    <source>
        <dbReference type="ARBA" id="ARBA00022448"/>
    </source>
</evidence>
<evidence type="ECO:0000259" key="8">
    <source>
        <dbReference type="PROSITE" id="PS50928"/>
    </source>
</evidence>
<comment type="subcellular location">
    <subcellularLocation>
        <location evidence="1 7">Cell membrane</location>
        <topology evidence="1 7">Multi-pass membrane protein</topology>
    </subcellularLocation>
</comment>
<feature type="transmembrane region" description="Helical" evidence="7">
    <location>
        <begin position="278"/>
        <end position="303"/>
    </location>
</feature>
<dbReference type="PROSITE" id="PS50928">
    <property type="entry name" value="ABC_TM1"/>
    <property type="match status" value="1"/>
</dbReference>
<evidence type="ECO:0000256" key="7">
    <source>
        <dbReference type="RuleBase" id="RU363032"/>
    </source>
</evidence>
<keyword evidence="5 7" id="KW-1133">Transmembrane helix</keyword>
<dbReference type="Gene3D" id="1.10.3720.10">
    <property type="entry name" value="MetI-like"/>
    <property type="match status" value="1"/>
</dbReference>
<dbReference type="InterPro" id="IPR000515">
    <property type="entry name" value="MetI-like"/>
</dbReference>
<dbReference type="PANTHER" id="PTHR30193:SF37">
    <property type="entry name" value="INNER MEMBRANE ABC TRANSPORTER PERMEASE PROTEIN YCJO"/>
    <property type="match status" value="1"/>
</dbReference>
<comment type="similarity">
    <text evidence="7">Belongs to the binding-protein-dependent transport system permease family.</text>
</comment>
<feature type="domain" description="ABC transmembrane type-1" evidence="8">
    <location>
        <begin position="84"/>
        <end position="299"/>
    </location>
</feature>
<dbReference type="EMBL" id="BDGJ01000073">
    <property type="protein sequence ID" value="GAW92368.1"/>
    <property type="molecule type" value="Genomic_DNA"/>
</dbReference>
<evidence type="ECO:0000256" key="6">
    <source>
        <dbReference type="ARBA" id="ARBA00023136"/>
    </source>
</evidence>
<dbReference type="Proteomes" id="UP000197032">
    <property type="component" value="Unassembled WGS sequence"/>
</dbReference>
<proteinExistence type="inferred from homology"/>
<reference evidence="10" key="1">
    <citation type="journal article" date="2017" name="Appl. Environ. Microbiol.">
        <title>Genomic analysis of Calderihabitans maritimus KKC1, a thermophilic hydrogenogenic carboxydotrophic bacterium isolated from marine sediment.</title>
        <authorList>
            <person name="Omae K."/>
            <person name="Yoneda Y."/>
            <person name="Fukuyama Y."/>
            <person name="Yoshida T."/>
            <person name="Sako Y."/>
        </authorList>
    </citation>
    <scope>NUCLEOTIDE SEQUENCE [LARGE SCALE GENOMIC DNA]</scope>
    <source>
        <strain evidence="10">KKC1</strain>
    </source>
</reference>
<evidence type="ECO:0000256" key="3">
    <source>
        <dbReference type="ARBA" id="ARBA00022475"/>
    </source>
</evidence>
<sequence length="316" mass="35852">MELQDTTVLDGVVGRTGKSSIHRFVTLLPFLGPFLVLIILFFFVPVLLTAILSFTGMDYTLRWNFIGVENYLRLFHDAVILQVALNTLKYVFFTLIFNVGFGFVLAVMTTYFVKNENISLIFRTIWLLPRMTPAVVYALLWIWFLDPTEYGMLNALMSFLAGAPPQNWLLEHPMTVVVLSNGMIGASLGMVVFSAAIKSIPDDYYRAAMVDGASDWAIIRYIIVPFLKWPIMFMTIWQTLSLLTSYEYILLITDGGPLYESEVWSLLAYHKAFANFEFGYGAAISMVLVIIGTAITLLMLRLFGYQDMINKGRINI</sequence>
<feature type="transmembrane region" description="Helical" evidence="7">
    <location>
        <begin position="125"/>
        <end position="144"/>
    </location>
</feature>
<keyword evidence="6 7" id="KW-0472">Membrane</keyword>
<dbReference type="AlphaFoldDB" id="A0A1Z5HSG5"/>
<keyword evidence="2 7" id="KW-0813">Transport</keyword>
<comment type="caution">
    <text evidence="9">The sequence shown here is derived from an EMBL/GenBank/DDBJ whole genome shotgun (WGS) entry which is preliminary data.</text>
</comment>
<dbReference type="Pfam" id="PF00528">
    <property type="entry name" value="BPD_transp_1"/>
    <property type="match status" value="1"/>
</dbReference>
<feature type="transmembrane region" description="Helical" evidence="7">
    <location>
        <begin position="218"/>
        <end position="237"/>
    </location>
</feature>
<dbReference type="GO" id="GO:0005886">
    <property type="term" value="C:plasma membrane"/>
    <property type="evidence" value="ECO:0007669"/>
    <property type="project" value="UniProtKB-SubCell"/>
</dbReference>
<dbReference type="CDD" id="cd06261">
    <property type="entry name" value="TM_PBP2"/>
    <property type="match status" value="1"/>
</dbReference>
<name>A0A1Z5HSG5_9FIRM</name>
<evidence type="ECO:0000313" key="9">
    <source>
        <dbReference type="EMBL" id="GAW92368.1"/>
    </source>
</evidence>
<keyword evidence="10" id="KW-1185">Reference proteome</keyword>
<evidence type="ECO:0000256" key="5">
    <source>
        <dbReference type="ARBA" id="ARBA00022989"/>
    </source>
</evidence>
<evidence type="ECO:0000313" key="10">
    <source>
        <dbReference type="Proteomes" id="UP000197032"/>
    </source>
</evidence>
<feature type="transmembrane region" description="Helical" evidence="7">
    <location>
        <begin position="174"/>
        <end position="197"/>
    </location>
</feature>
<dbReference type="PANTHER" id="PTHR30193">
    <property type="entry name" value="ABC TRANSPORTER PERMEASE PROTEIN"/>
    <property type="match status" value="1"/>
</dbReference>
<dbReference type="InterPro" id="IPR035906">
    <property type="entry name" value="MetI-like_sf"/>
</dbReference>
<evidence type="ECO:0000256" key="1">
    <source>
        <dbReference type="ARBA" id="ARBA00004651"/>
    </source>
</evidence>
<feature type="transmembrane region" description="Helical" evidence="7">
    <location>
        <begin position="90"/>
        <end position="113"/>
    </location>
</feature>
<keyword evidence="3" id="KW-1003">Cell membrane</keyword>
<accession>A0A1Z5HSG5</accession>
<dbReference type="GO" id="GO:0055085">
    <property type="term" value="P:transmembrane transport"/>
    <property type="evidence" value="ECO:0007669"/>
    <property type="project" value="InterPro"/>
</dbReference>
<keyword evidence="4 7" id="KW-0812">Transmembrane</keyword>